<dbReference type="AlphaFoldDB" id="A0A9P4JTS1"/>
<evidence type="ECO:0000313" key="3">
    <source>
        <dbReference type="Proteomes" id="UP000799536"/>
    </source>
</evidence>
<protein>
    <submittedName>
        <fullName evidence="2">Uncharacterized protein</fullName>
    </submittedName>
</protein>
<feature type="region of interest" description="Disordered" evidence="1">
    <location>
        <begin position="1"/>
        <end position="116"/>
    </location>
</feature>
<gene>
    <name evidence="2" type="ORF">GQ43DRAFT_438079</name>
</gene>
<feature type="compositionally biased region" description="Polar residues" evidence="1">
    <location>
        <begin position="48"/>
        <end position="57"/>
    </location>
</feature>
<feature type="compositionally biased region" description="Polar residues" evidence="1">
    <location>
        <begin position="105"/>
        <end position="115"/>
    </location>
</feature>
<proteinExistence type="predicted"/>
<dbReference type="Proteomes" id="UP000799536">
    <property type="component" value="Unassembled WGS sequence"/>
</dbReference>
<evidence type="ECO:0000256" key="1">
    <source>
        <dbReference type="SAM" id="MobiDB-lite"/>
    </source>
</evidence>
<feature type="compositionally biased region" description="Basic residues" evidence="1">
    <location>
        <begin position="78"/>
        <end position="88"/>
    </location>
</feature>
<feature type="compositionally biased region" description="Polar residues" evidence="1">
    <location>
        <begin position="8"/>
        <end position="25"/>
    </location>
</feature>
<sequence length="178" mass="19830">MFAKIYNSARNILSRSPSATTVPTESNEEKPRSQNSIADMVTTRAAASAQNTPSATPSAAGRKTKRGLGEDDTPAAAAKRRRNTKSGKKSQDDVVKEDAEEGPVTTASADDSTPNDPVVATVEIQPVVEQVRQSLSRKQTRRNESRYLQLRIFRTWNSTHQEHIVRRLFPFMPRLRRP</sequence>
<evidence type="ECO:0000313" key="2">
    <source>
        <dbReference type="EMBL" id="KAF2204269.1"/>
    </source>
</evidence>
<name>A0A9P4JTS1_9PLEO</name>
<organism evidence="2 3">
    <name type="scientific">Delitschia confertaspora ATCC 74209</name>
    <dbReference type="NCBI Taxonomy" id="1513339"/>
    <lineage>
        <taxon>Eukaryota</taxon>
        <taxon>Fungi</taxon>
        <taxon>Dikarya</taxon>
        <taxon>Ascomycota</taxon>
        <taxon>Pezizomycotina</taxon>
        <taxon>Dothideomycetes</taxon>
        <taxon>Pleosporomycetidae</taxon>
        <taxon>Pleosporales</taxon>
        <taxon>Delitschiaceae</taxon>
        <taxon>Delitschia</taxon>
    </lineage>
</organism>
<keyword evidence="3" id="KW-1185">Reference proteome</keyword>
<accession>A0A9P4JTS1</accession>
<dbReference type="EMBL" id="ML993880">
    <property type="protein sequence ID" value="KAF2204269.1"/>
    <property type="molecule type" value="Genomic_DNA"/>
</dbReference>
<comment type="caution">
    <text evidence="2">The sequence shown here is derived from an EMBL/GenBank/DDBJ whole genome shotgun (WGS) entry which is preliminary data.</text>
</comment>
<reference evidence="2" key="1">
    <citation type="journal article" date="2020" name="Stud. Mycol.">
        <title>101 Dothideomycetes genomes: a test case for predicting lifestyles and emergence of pathogens.</title>
        <authorList>
            <person name="Haridas S."/>
            <person name="Albert R."/>
            <person name="Binder M."/>
            <person name="Bloem J."/>
            <person name="Labutti K."/>
            <person name="Salamov A."/>
            <person name="Andreopoulos B."/>
            <person name="Baker S."/>
            <person name="Barry K."/>
            <person name="Bills G."/>
            <person name="Bluhm B."/>
            <person name="Cannon C."/>
            <person name="Castanera R."/>
            <person name="Culley D."/>
            <person name="Daum C."/>
            <person name="Ezra D."/>
            <person name="Gonzalez J."/>
            <person name="Henrissat B."/>
            <person name="Kuo A."/>
            <person name="Liang C."/>
            <person name="Lipzen A."/>
            <person name="Lutzoni F."/>
            <person name="Magnuson J."/>
            <person name="Mondo S."/>
            <person name="Nolan M."/>
            <person name="Ohm R."/>
            <person name="Pangilinan J."/>
            <person name="Park H.-J."/>
            <person name="Ramirez L."/>
            <person name="Alfaro M."/>
            <person name="Sun H."/>
            <person name="Tritt A."/>
            <person name="Yoshinaga Y."/>
            <person name="Zwiers L.-H."/>
            <person name="Turgeon B."/>
            <person name="Goodwin S."/>
            <person name="Spatafora J."/>
            <person name="Crous P."/>
            <person name="Grigoriev I."/>
        </authorList>
    </citation>
    <scope>NUCLEOTIDE SEQUENCE</scope>
    <source>
        <strain evidence="2">ATCC 74209</strain>
    </source>
</reference>